<keyword evidence="1" id="KW-1185">Reference proteome</keyword>
<dbReference type="Proteomes" id="UP000887574">
    <property type="component" value="Unplaced"/>
</dbReference>
<proteinExistence type="predicted"/>
<reference evidence="2" key="1">
    <citation type="submission" date="2022-11" db="UniProtKB">
        <authorList>
            <consortium name="WormBaseParasite"/>
        </authorList>
    </citation>
    <scope>IDENTIFICATION</scope>
</reference>
<accession>A0A915CPX9</accession>
<dbReference type="WBParaSite" id="jg11289">
    <property type="protein sequence ID" value="jg11289"/>
    <property type="gene ID" value="jg11289"/>
</dbReference>
<evidence type="ECO:0000313" key="1">
    <source>
        <dbReference type="Proteomes" id="UP000887574"/>
    </source>
</evidence>
<sequence>MDVYFEWIVTAWESLSKEMLSKLFLVCGISNSHSGDEDDFINCFKPHSPVPEGRQMLEESRAGINAVVAGMEETDEEEEDKNGYVRDKSLQSVWNNELNARNPEFYAFRLKFVTSWSIIR</sequence>
<dbReference type="AlphaFoldDB" id="A0A915CPX9"/>
<name>A0A915CPX9_9BILA</name>
<protein>
    <submittedName>
        <fullName evidence="2">Uncharacterized protein</fullName>
    </submittedName>
</protein>
<organism evidence="1 2">
    <name type="scientific">Ditylenchus dipsaci</name>
    <dbReference type="NCBI Taxonomy" id="166011"/>
    <lineage>
        <taxon>Eukaryota</taxon>
        <taxon>Metazoa</taxon>
        <taxon>Ecdysozoa</taxon>
        <taxon>Nematoda</taxon>
        <taxon>Chromadorea</taxon>
        <taxon>Rhabditida</taxon>
        <taxon>Tylenchina</taxon>
        <taxon>Tylenchomorpha</taxon>
        <taxon>Sphaerularioidea</taxon>
        <taxon>Anguinidae</taxon>
        <taxon>Anguininae</taxon>
        <taxon>Ditylenchus</taxon>
    </lineage>
</organism>
<evidence type="ECO:0000313" key="2">
    <source>
        <dbReference type="WBParaSite" id="jg11289"/>
    </source>
</evidence>